<evidence type="ECO:0000313" key="5">
    <source>
        <dbReference type="Proteomes" id="UP000593765"/>
    </source>
</evidence>
<dbReference type="GO" id="GO:0051287">
    <property type="term" value="F:NAD binding"/>
    <property type="evidence" value="ECO:0007669"/>
    <property type="project" value="InterPro"/>
</dbReference>
<dbReference type="GO" id="GO:0016491">
    <property type="term" value="F:oxidoreductase activity"/>
    <property type="evidence" value="ECO:0007669"/>
    <property type="project" value="UniProtKB-KW"/>
</dbReference>
<keyword evidence="1" id="KW-0560">Oxidoreductase</keyword>
<dbReference type="KEGG" id="hbs:IPV69_23790"/>
<dbReference type="Gene3D" id="3.40.50.720">
    <property type="entry name" value="NAD(P)-binding Rossmann-like Domain"/>
    <property type="match status" value="2"/>
</dbReference>
<dbReference type="InterPro" id="IPR036291">
    <property type="entry name" value="NAD(P)-bd_dom_sf"/>
</dbReference>
<dbReference type="Proteomes" id="UP000593765">
    <property type="component" value="Chromosome"/>
</dbReference>
<gene>
    <name evidence="4" type="ORF">IPV69_23790</name>
</gene>
<protein>
    <submittedName>
        <fullName evidence="4">D-2-hydroxyacid dehydrogenase</fullName>
    </submittedName>
</protein>
<evidence type="ECO:0000313" key="4">
    <source>
        <dbReference type="EMBL" id="QOV89200.1"/>
    </source>
</evidence>
<feature type="domain" description="D-isomer specific 2-hydroxyacid dehydrogenase NAD-binding" evidence="3">
    <location>
        <begin position="120"/>
        <end position="300"/>
    </location>
</feature>
<dbReference type="SUPFAM" id="SSF52283">
    <property type="entry name" value="Formate/glycerate dehydrogenase catalytic domain-like"/>
    <property type="match status" value="1"/>
</dbReference>
<reference evidence="4 5" key="1">
    <citation type="submission" date="2020-10" db="EMBL/GenBank/DDBJ databases">
        <title>Wide distribution of Phycisphaera-like planctomycetes from WD2101 soil group in peatlands and genome analysis of the first cultivated representative.</title>
        <authorList>
            <person name="Dedysh S.N."/>
            <person name="Beletsky A.V."/>
            <person name="Ivanova A."/>
            <person name="Kulichevskaya I.S."/>
            <person name="Suzina N.E."/>
            <person name="Philippov D.A."/>
            <person name="Rakitin A.L."/>
            <person name="Mardanov A.V."/>
            <person name="Ravin N.V."/>
        </authorList>
    </citation>
    <scope>NUCLEOTIDE SEQUENCE [LARGE SCALE GENOMIC DNA]</scope>
    <source>
        <strain evidence="4 5">M1803</strain>
    </source>
</reference>
<evidence type="ECO:0000256" key="1">
    <source>
        <dbReference type="ARBA" id="ARBA00023002"/>
    </source>
</evidence>
<accession>A0A7M2WXG6</accession>
<sequence>MGMSTAPLTIYCNAAFPEPAMETLSAGLGNHQLLMPPLLQTSNLAAGGYDPLLANADVAFGQPDPKQVIETPRLKWVHLTTAGYTRYDTAELRSAMAARGGILTTSSQVYEEPCAEHVFSFMLALARQLPEMILEQKHERSNFRSWKQAHHRSNSRLLVGQSAMIYGYGTIARRLTELLAPFHMKLIGVRRKIAGDEGIMMVPTDQADAHLGQADHVINILPAAAGTDRYFNAERFMRMKQGSVFYNIGRGNTVDQVAMIAALKSGQVSAAYLDVTDPEPLPRDHPLWDAPNCWITPHTAGGHTDEFARLVKHFVANLDRYLLGEKLADRVI</sequence>
<keyword evidence="5" id="KW-1185">Reference proteome</keyword>
<dbReference type="CDD" id="cd05300">
    <property type="entry name" value="2-Hacid_dh_1"/>
    <property type="match status" value="1"/>
</dbReference>
<keyword evidence="2" id="KW-0520">NAD</keyword>
<evidence type="ECO:0000256" key="2">
    <source>
        <dbReference type="ARBA" id="ARBA00023027"/>
    </source>
</evidence>
<dbReference type="AlphaFoldDB" id="A0A7M2WXG6"/>
<dbReference type="EMBL" id="CP063458">
    <property type="protein sequence ID" value="QOV89200.1"/>
    <property type="molecule type" value="Genomic_DNA"/>
</dbReference>
<proteinExistence type="predicted"/>
<name>A0A7M2WXG6_9BACT</name>
<dbReference type="PANTHER" id="PTHR43333">
    <property type="entry name" value="2-HACID_DH_C DOMAIN-CONTAINING PROTEIN"/>
    <property type="match status" value="1"/>
</dbReference>
<dbReference type="InterPro" id="IPR006140">
    <property type="entry name" value="D-isomer_DH_NAD-bd"/>
</dbReference>
<evidence type="ECO:0000259" key="3">
    <source>
        <dbReference type="Pfam" id="PF02826"/>
    </source>
</evidence>
<dbReference type="SUPFAM" id="SSF51735">
    <property type="entry name" value="NAD(P)-binding Rossmann-fold domains"/>
    <property type="match status" value="1"/>
</dbReference>
<organism evidence="4 5">
    <name type="scientific">Humisphaera borealis</name>
    <dbReference type="NCBI Taxonomy" id="2807512"/>
    <lineage>
        <taxon>Bacteria</taxon>
        <taxon>Pseudomonadati</taxon>
        <taxon>Planctomycetota</taxon>
        <taxon>Phycisphaerae</taxon>
        <taxon>Tepidisphaerales</taxon>
        <taxon>Tepidisphaeraceae</taxon>
        <taxon>Humisphaera</taxon>
    </lineage>
</organism>
<dbReference type="Pfam" id="PF02826">
    <property type="entry name" value="2-Hacid_dh_C"/>
    <property type="match status" value="1"/>
</dbReference>
<dbReference type="PANTHER" id="PTHR43333:SF1">
    <property type="entry name" value="D-ISOMER SPECIFIC 2-HYDROXYACID DEHYDROGENASE NAD-BINDING DOMAIN-CONTAINING PROTEIN"/>
    <property type="match status" value="1"/>
</dbReference>